<dbReference type="AlphaFoldDB" id="A0A381PE30"/>
<organism evidence="1">
    <name type="scientific">marine metagenome</name>
    <dbReference type="NCBI Taxonomy" id="408172"/>
    <lineage>
        <taxon>unclassified sequences</taxon>
        <taxon>metagenomes</taxon>
        <taxon>ecological metagenomes</taxon>
    </lineage>
</organism>
<protein>
    <submittedName>
        <fullName evidence="1">Uncharacterized protein</fullName>
    </submittedName>
</protein>
<evidence type="ECO:0000313" key="1">
    <source>
        <dbReference type="EMBL" id="SUZ65252.1"/>
    </source>
</evidence>
<feature type="non-terminal residue" evidence="1">
    <location>
        <position position="1"/>
    </location>
</feature>
<sequence length="44" mass="4758">VASFPFLALYFSGEKALQFRLTHSGTIGSFTARLDAVRLTAKAP</sequence>
<dbReference type="EMBL" id="UINC01000954">
    <property type="protein sequence ID" value="SUZ65252.1"/>
    <property type="molecule type" value="Genomic_DNA"/>
</dbReference>
<name>A0A381PE30_9ZZZZ</name>
<reference evidence="1" key="1">
    <citation type="submission" date="2018-05" db="EMBL/GenBank/DDBJ databases">
        <authorList>
            <person name="Lanie J.A."/>
            <person name="Ng W.-L."/>
            <person name="Kazmierczak K.M."/>
            <person name="Andrzejewski T.M."/>
            <person name="Davidsen T.M."/>
            <person name="Wayne K.J."/>
            <person name="Tettelin H."/>
            <person name="Glass J.I."/>
            <person name="Rusch D."/>
            <person name="Podicherti R."/>
            <person name="Tsui H.-C.T."/>
            <person name="Winkler M.E."/>
        </authorList>
    </citation>
    <scope>NUCLEOTIDE SEQUENCE</scope>
</reference>
<gene>
    <name evidence="1" type="ORF">METZ01_LOCUS18106</name>
</gene>
<accession>A0A381PE30</accession>
<proteinExistence type="predicted"/>